<accession>A0A9W6Q2J9</accession>
<dbReference type="RefSeq" id="WP_285734089.1">
    <property type="nucleotide sequence ID" value="NZ_BSSA01000002.1"/>
</dbReference>
<evidence type="ECO:0000313" key="2">
    <source>
        <dbReference type="EMBL" id="GLW68785.1"/>
    </source>
</evidence>
<dbReference type="GO" id="GO:0009820">
    <property type="term" value="P:alkaloid metabolic process"/>
    <property type="evidence" value="ECO:0007669"/>
    <property type="project" value="InterPro"/>
</dbReference>
<protein>
    <submittedName>
        <fullName evidence="2">Prenyltransferase</fullName>
    </submittedName>
</protein>
<evidence type="ECO:0000313" key="3">
    <source>
        <dbReference type="Proteomes" id="UP001165041"/>
    </source>
</evidence>
<gene>
    <name evidence="2" type="ORF">Kpho02_10840</name>
</gene>
<keyword evidence="1" id="KW-0808">Transferase</keyword>
<sequence>MGAHTARQLLALCDLAGLGAAESAAYARAVNAALGPVSERPLNLPPVLPSFLSDDHTPVEFSLSFSPGRAPTLRVLFEPASGFGTPADSSLLAQRALHRLAGHWGISTEQLDAVSDLFLPDEPQGAFSLWIALELLPGSAPRMKAYLNPAANGAQHAERTVRAALRRLGHHHAEADLPEGDQLLFLALDLGDWPEPRLKIYTTHHGLTPTGARALGRMPGGPTPDELESFLRTAAGVAPRDNPRLALRPVQTCHGYTDTTGTARAFTMYVPVRDYARHDGEVLDRAVLLLDRHGIDPAALRDALGALTPRPLEDGVGLISYLALAHQDGRSPRVTAYLSSEAYRVRPPNIR</sequence>
<dbReference type="EMBL" id="BSSA01000002">
    <property type="protein sequence ID" value="GLW68785.1"/>
    <property type="molecule type" value="Genomic_DNA"/>
</dbReference>
<dbReference type="AlphaFoldDB" id="A0A9W6Q2J9"/>
<dbReference type="PANTHER" id="PTHR40627">
    <property type="entry name" value="INDOLE PRENYLTRANSFERASE TDIB-RELATED"/>
    <property type="match status" value="1"/>
</dbReference>
<dbReference type="GO" id="GO:0016765">
    <property type="term" value="F:transferase activity, transferring alkyl or aryl (other than methyl) groups"/>
    <property type="evidence" value="ECO:0007669"/>
    <property type="project" value="InterPro"/>
</dbReference>
<reference evidence="2" key="1">
    <citation type="submission" date="2023-02" db="EMBL/GenBank/DDBJ databases">
        <title>Kitasatospora phosalacinea NBRC 14627.</title>
        <authorList>
            <person name="Ichikawa N."/>
            <person name="Sato H."/>
            <person name="Tonouchi N."/>
        </authorList>
    </citation>
    <scope>NUCLEOTIDE SEQUENCE</scope>
    <source>
        <strain evidence="2">NBRC 14627</strain>
    </source>
</reference>
<dbReference type="SFLD" id="SFLDS00036">
    <property type="entry name" value="Aromatic_Prenyltransferase"/>
    <property type="match status" value="1"/>
</dbReference>
<dbReference type="InterPro" id="IPR017795">
    <property type="entry name" value="ABBA_NscD-like"/>
</dbReference>
<evidence type="ECO:0000256" key="1">
    <source>
        <dbReference type="ARBA" id="ARBA00022679"/>
    </source>
</evidence>
<comment type="caution">
    <text evidence="2">The sequence shown here is derived from an EMBL/GenBank/DDBJ whole genome shotgun (WGS) entry which is preliminary data.</text>
</comment>
<dbReference type="PANTHER" id="PTHR40627:SF3">
    <property type="entry name" value="PRENYLTRANSFERASE ASQH2-RELATED"/>
    <property type="match status" value="1"/>
</dbReference>
<name>A0A9W6Q2J9_9ACTN</name>
<proteinExistence type="predicted"/>
<organism evidence="2 3">
    <name type="scientific">Kitasatospora phosalacinea</name>
    <dbReference type="NCBI Taxonomy" id="2065"/>
    <lineage>
        <taxon>Bacteria</taxon>
        <taxon>Bacillati</taxon>
        <taxon>Actinomycetota</taxon>
        <taxon>Actinomycetes</taxon>
        <taxon>Kitasatosporales</taxon>
        <taxon>Streptomycetaceae</taxon>
        <taxon>Kitasatospora</taxon>
    </lineage>
</organism>
<dbReference type="SFLD" id="SFLDG01162">
    <property type="entry name" value="I"/>
    <property type="match status" value="1"/>
</dbReference>
<dbReference type="Proteomes" id="UP001165041">
    <property type="component" value="Unassembled WGS sequence"/>
</dbReference>
<dbReference type="Pfam" id="PF11991">
    <property type="entry name" value="Trp_DMAT"/>
    <property type="match status" value="1"/>
</dbReference>
<dbReference type="InterPro" id="IPR033964">
    <property type="entry name" value="ABBA"/>
</dbReference>